<name>A0ABV8HSK6_9ACTN</name>
<reference evidence="2" key="1">
    <citation type="journal article" date="2019" name="Int. J. Syst. Evol. Microbiol.">
        <title>The Global Catalogue of Microorganisms (GCM) 10K type strain sequencing project: providing services to taxonomists for standard genome sequencing and annotation.</title>
        <authorList>
            <consortium name="The Broad Institute Genomics Platform"/>
            <consortium name="The Broad Institute Genome Sequencing Center for Infectious Disease"/>
            <person name="Wu L."/>
            <person name="Ma J."/>
        </authorList>
    </citation>
    <scope>NUCLEOTIDE SEQUENCE [LARGE SCALE GENOMIC DNA]</scope>
    <source>
        <strain evidence="2">CGMCC 4.7237</strain>
    </source>
</reference>
<dbReference type="Proteomes" id="UP001595765">
    <property type="component" value="Unassembled WGS sequence"/>
</dbReference>
<evidence type="ECO:0000313" key="1">
    <source>
        <dbReference type="EMBL" id="MFC4033879.1"/>
    </source>
</evidence>
<dbReference type="EMBL" id="JBHSBB010000014">
    <property type="protein sequence ID" value="MFC4033879.1"/>
    <property type="molecule type" value="Genomic_DNA"/>
</dbReference>
<evidence type="ECO:0000313" key="2">
    <source>
        <dbReference type="Proteomes" id="UP001595765"/>
    </source>
</evidence>
<accession>A0ABV8HSK6</accession>
<sequence length="177" mass="18677">MGLFSRRSTSQPPPEPPIVIAASDLERAGELVATFLASAGNDPGLHFAGSRIAIASGAPTMEQVAMGKAPATGLARPWRWLAAVAERAENTGDDLLVARVALMARFFVTALAPRMGLGNHLEMRLDPPSHEVLRGIYATAVRALPRLPAGTVIVDHPTGTVTAGDVLLDCSNQLRPR</sequence>
<gene>
    <name evidence="1" type="ORF">ACFO3J_20690</name>
</gene>
<keyword evidence="2" id="KW-1185">Reference proteome</keyword>
<proteinExistence type="predicted"/>
<protein>
    <submittedName>
        <fullName evidence="1">Uncharacterized protein</fullName>
    </submittedName>
</protein>
<comment type="caution">
    <text evidence="1">The sequence shown here is derived from an EMBL/GenBank/DDBJ whole genome shotgun (WGS) entry which is preliminary data.</text>
</comment>
<organism evidence="1 2">
    <name type="scientific">Streptomyces polygonati</name>
    <dbReference type="NCBI Taxonomy" id="1617087"/>
    <lineage>
        <taxon>Bacteria</taxon>
        <taxon>Bacillati</taxon>
        <taxon>Actinomycetota</taxon>
        <taxon>Actinomycetes</taxon>
        <taxon>Kitasatosporales</taxon>
        <taxon>Streptomycetaceae</taxon>
        <taxon>Streptomyces</taxon>
    </lineage>
</organism>
<dbReference type="RefSeq" id="WP_386431120.1">
    <property type="nucleotide sequence ID" value="NZ_JBHSBB010000014.1"/>
</dbReference>